<dbReference type="PANTHER" id="PTHR43313:SF11">
    <property type="entry name" value="RETINOL DEHYDROGENASE 16"/>
    <property type="match status" value="1"/>
</dbReference>
<dbReference type="GO" id="GO:0016491">
    <property type="term" value="F:oxidoreductase activity"/>
    <property type="evidence" value="ECO:0007669"/>
    <property type="project" value="UniProtKB-KW"/>
</dbReference>
<sequence>PSQIKERWGGGRALKLVEGSKLVLLSEPYQLLAMWLYLAAVVGLYFLLKWYREKQIISNLTDKYVFITGCDSGFGNLLARQLDTRGLHVLAGCLTQQGAEKLKEVTSERLQTILLDVTSTESVTKATEWVKNIVKDKGLWGLVNNAGISAPTAPNEWLTKEDFRKILDINLLGVVDVTVHMLPLLRRAKGRIINVASVMGRLSFFGGGYCPSKYGVEAFSDSLRLELSHFGVKVCIIEPGYFKTTVTDMKVFADHFTSLWERLPRDTKQAYGESYYKAMLKGSSQVQNHCSPNLSLVTNCMEHALTAVHPRTRYSPGLDAKLFYIPASYMPTRLTDLIFGWNYPKPERNN</sequence>
<dbReference type="InterPro" id="IPR036291">
    <property type="entry name" value="NAD(P)-bd_dom_sf"/>
</dbReference>
<dbReference type="EMBL" id="JAPFRF010000011">
    <property type="protein sequence ID" value="KAJ7317701.1"/>
    <property type="molecule type" value="Genomic_DNA"/>
</dbReference>
<evidence type="ECO:0000256" key="3">
    <source>
        <dbReference type="RuleBase" id="RU000363"/>
    </source>
</evidence>
<comment type="caution">
    <text evidence="5">The sequence shown here is derived from an EMBL/GenBank/DDBJ whole genome shotgun (WGS) entry which is preliminary data.</text>
</comment>
<keyword evidence="6" id="KW-1185">Reference proteome</keyword>
<gene>
    <name evidence="5" type="ORF">JRQ81_003863</name>
</gene>
<evidence type="ECO:0000256" key="4">
    <source>
        <dbReference type="SAM" id="Phobius"/>
    </source>
</evidence>
<dbReference type="AlphaFoldDB" id="A0A9Q1AXL4"/>
<evidence type="ECO:0000313" key="6">
    <source>
        <dbReference type="Proteomes" id="UP001142489"/>
    </source>
</evidence>
<dbReference type="InterPro" id="IPR002347">
    <property type="entry name" value="SDR_fam"/>
</dbReference>
<evidence type="ECO:0000256" key="1">
    <source>
        <dbReference type="ARBA" id="ARBA00006484"/>
    </source>
</evidence>
<protein>
    <recommendedName>
        <fullName evidence="7">Retinol dehydrogenase 16</fullName>
    </recommendedName>
</protein>
<keyword evidence="4" id="KW-0812">Transmembrane</keyword>
<dbReference type="GO" id="GO:0008202">
    <property type="term" value="P:steroid metabolic process"/>
    <property type="evidence" value="ECO:0007669"/>
    <property type="project" value="TreeGrafter"/>
</dbReference>
<accession>A0A9Q1AXL4</accession>
<dbReference type="Proteomes" id="UP001142489">
    <property type="component" value="Unassembled WGS sequence"/>
</dbReference>
<keyword evidence="2" id="KW-0560">Oxidoreductase</keyword>
<dbReference type="PRINTS" id="PR00081">
    <property type="entry name" value="GDHRDH"/>
</dbReference>
<dbReference type="PRINTS" id="PR00080">
    <property type="entry name" value="SDRFAMILY"/>
</dbReference>
<organism evidence="5 6">
    <name type="scientific">Phrynocephalus forsythii</name>
    <dbReference type="NCBI Taxonomy" id="171643"/>
    <lineage>
        <taxon>Eukaryota</taxon>
        <taxon>Metazoa</taxon>
        <taxon>Chordata</taxon>
        <taxon>Craniata</taxon>
        <taxon>Vertebrata</taxon>
        <taxon>Euteleostomi</taxon>
        <taxon>Lepidosauria</taxon>
        <taxon>Squamata</taxon>
        <taxon>Bifurcata</taxon>
        <taxon>Unidentata</taxon>
        <taxon>Episquamata</taxon>
        <taxon>Toxicofera</taxon>
        <taxon>Iguania</taxon>
        <taxon>Acrodonta</taxon>
        <taxon>Agamidae</taxon>
        <taxon>Agaminae</taxon>
        <taxon>Phrynocephalus</taxon>
    </lineage>
</organism>
<reference evidence="5" key="1">
    <citation type="journal article" date="2023" name="DNA Res.">
        <title>Chromosome-level genome assembly of Phrynocephalus forsythii using third-generation DNA sequencing and Hi-C analysis.</title>
        <authorList>
            <person name="Qi Y."/>
            <person name="Zhao W."/>
            <person name="Zhao Y."/>
            <person name="Niu C."/>
            <person name="Cao S."/>
            <person name="Zhang Y."/>
        </authorList>
    </citation>
    <scope>NUCLEOTIDE SEQUENCE</scope>
    <source>
        <tissue evidence="5">Muscle</tissue>
    </source>
</reference>
<name>A0A9Q1AXL4_9SAUR</name>
<dbReference type="FunFam" id="3.40.50.720:FF:000074">
    <property type="entry name" value="Retinol dehydrogenase type 1"/>
    <property type="match status" value="1"/>
</dbReference>
<dbReference type="CDD" id="cd09805">
    <property type="entry name" value="type2_17beta_HSD-like_SDR_c"/>
    <property type="match status" value="1"/>
</dbReference>
<feature type="non-terminal residue" evidence="5">
    <location>
        <position position="350"/>
    </location>
</feature>
<dbReference type="Gene3D" id="3.40.50.720">
    <property type="entry name" value="NAD(P)-binding Rossmann-like Domain"/>
    <property type="match status" value="1"/>
</dbReference>
<evidence type="ECO:0008006" key="7">
    <source>
        <dbReference type="Google" id="ProtNLM"/>
    </source>
</evidence>
<comment type="similarity">
    <text evidence="1 3">Belongs to the short-chain dehydrogenases/reductases (SDR) family.</text>
</comment>
<dbReference type="Pfam" id="PF00106">
    <property type="entry name" value="adh_short"/>
    <property type="match status" value="1"/>
</dbReference>
<feature type="transmembrane region" description="Helical" evidence="4">
    <location>
        <begin position="29"/>
        <end position="48"/>
    </location>
</feature>
<dbReference type="PANTHER" id="PTHR43313">
    <property type="entry name" value="SHORT-CHAIN DEHYDROGENASE/REDUCTASE FAMILY 9C"/>
    <property type="match status" value="1"/>
</dbReference>
<keyword evidence="4" id="KW-1133">Transmembrane helix</keyword>
<evidence type="ECO:0000256" key="2">
    <source>
        <dbReference type="ARBA" id="ARBA00023002"/>
    </source>
</evidence>
<dbReference type="SUPFAM" id="SSF51735">
    <property type="entry name" value="NAD(P)-binding Rossmann-fold domains"/>
    <property type="match status" value="1"/>
</dbReference>
<evidence type="ECO:0000313" key="5">
    <source>
        <dbReference type="EMBL" id="KAJ7317701.1"/>
    </source>
</evidence>
<proteinExistence type="inferred from homology"/>
<keyword evidence="4" id="KW-0472">Membrane</keyword>
<dbReference type="OrthoDB" id="5296at2759"/>